<dbReference type="AlphaFoldDB" id="A0A0A9CMG3"/>
<proteinExistence type="predicted"/>
<organism evidence="1">
    <name type="scientific">Arundo donax</name>
    <name type="common">Giant reed</name>
    <name type="synonym">Donax arundinaceus</name>
    <dbReference type="NCBI Taxonomy" id="35708"/>
    <lineage>
        <taxon>Eukaryota</taxon>
        <taxon>Viridiplantae</taxon>
        <taxon>Streptophyta</taxon>
        <taxon>Embryophyta</taxon>
        <taxon>Tracheophyta</taxon>
        <taxon>Spermatophyta</taxon>
        <taxon>Magnoliopsida</taxon>
        <taxon>Liliopsida</taxon>
        <taxon>Poales</taxon>
        <taxon>Poaceae</taxon>
        <taxon>PACMAD clade</taxon>
        <taxon>Arundinoideae</taxon>
        <taxon>Arundineae</taxon>
        <taxon>Arundo</taxon>
    </lineage>
</organism>
<name>A0A0A9CMG3_ARUDO</name>
<reference evidence="1" key="1">
    <citation type="submission" date="2014-09" db="EMBL/GenBank/DDBJ databases">
        <authorList>
            <person name="Magalhaes I.L.F."/>
            <person name="Oliveira U."/>
            <person name="Santos F.R."/>
            <person name="Vidigal T.H.D.A."/>
            <person name="Brescovit A.D."/>
            <person name="Santos A.J."/>
        </authorList>
    </citation>
    <scope>NUCLEOTIDE SEQUENCE</scope>
    <source>
        <tissue evidence="1">Shoot tissue taken approximately 20 cm above the soil surface</tissue>
    </source>
</reference>
<evidence type="ECO:0000313" key="1">
    <source>
        <dbReference type="EMBL" id="JAD72702.1"/>
    </source>
</evidence>
<dbReference type="EMBL" id="GBRH01225193">
    <property type="protein sequence ID" value="JAD72702.1"/>
    <property type="molecule type" value="Transcribed_RNA"/>
</dbReference>
<sequence>MYKKCTMSPFVCRNFPNSYRNVFF</sequence>
<protein>
    <submittedName>
        <fullName evidence="1">Uncharacterized protein</fullName>
    </submittedName>
</protein>
<accession>A0A0A9CMG3</accession>
<reference evidence="1" key="2">
    <citation type="journal article" date="2015" name="Data Brief">
        <title>Shoot transcriptome of the giant reed, Arundo donax.</title>
        <authorList>
            <person name="Barrero R.A."/>
            <person name="Guerrero F.D."/>
            <person name="Moolhuijzen P."/>
            <person name="Goolsby J.A."/>
            <person name="Tidwell J."/>
            <person name="Bellgard S.E."/>
            <person name="Bellgard M.I."/>
        </authorList>
    </citation>
    <scope>NUCLEOTIDE SEQUENCE</scope>
    <source>
        <tissue evidence="1">Shoot tissue taken approximately 20 cm above the soil surface</tissue>
    </source>
</reference>